<protein>
    <submittedName>
        <fullName evidence="2">Uncharacterized protein</fullName>
    </submittedName>
</protein>
<organism evidence="2 3">
    <name type="scientific">Tistrella mobilis (strain KA081020-065)</name>
    <dbReference type="NCBI Taxonomy" id="1110502"/>
    <lineage>
        <taxon>Bacteria</taxon>
        <taxon>Pseudomonadati</taxon>
        <taxon>Pseudomonadota</taxon>
        <taxon>Alphaproteobacteria</taxon>
        <taxon>Geminicoccales</taxon>
        <taxon>Geminicoccaceae</taxon>
        <taxon>Tistrella</taxon>
    </lineage>
</organism>
<gene>
    <name evidence="2" type="ordered locus">TMO_a0217</name>
</gene>
<keyword evidence="3" id="KW-1185">Reference proteome</keyword>
<accession>I3TS82</accession>
<evidence type="ECO:0000313" key="3">
    <source>
        <dbReference type="Proteomes" id="UP000005258"/>
    </source>
</evidence>
<feature type="compositionally biased region" description="Basic and acidic residues" evidence="1">
    <location>
        <begin position="50"/>
        <end position="59"/>
    </location>
</feature>
<evidence type="ECO:0000313" key="2">
    <source>
        <dbReference type="EMBL" id="AFK55620.1"/>
    </source>
</evidence>
<geneLocation type="plasmid" evidence="2 3">
    <name>pTM1</name>
</geneLocation>
<proteinExistence type="predicted"/>
<sequence>MHHQASSGIDGPSAGSTPAGRPGSPSCRPCHGSGGPVQAGRVAAASSCREPSRRSGVVRDDLTALFQGAFPHGDPY</sequence>
<dbReference type="AlphaFoldDB" id="I3TS82"/>
<dbReference type="KEGG" id="tmo:TMO_a0217"/>
<feature type="region of interest" description="Disordered" evidence="1">
    <location>
        <begin position="1"/>
        <end position="59"/>
    </location>
</feature>
<dbReference type="Proteomes" id="UP000005258">
    <property type="component" value="Plasmid pTM1"/>
</dbReference>
<reference evidence="2 3" key="1">
    <citation type="journal article" date="2012" name="J. Am. Chem. Soc.">
        <title>Bacterial biosynthesis and maturation of the didemnin anti-cancer agents.</title>
        <authorList>
            <person name="Xu Y."/>
            <person name="Kersten R.D."/>
            <person name="Nam S.J."/>
            <person name="Lu L."/>
            <person name="Al-Suwailem A.M."/>
            <person name="Zheng H."/>
            <person name="Fenical W."/>
            <person name="Dorrestein P.C."/>
            <person name="Moore B.S."/>
            <person name="Qian P.Y."/>
        </authorList>
    </citation>
    <scope>NUCLEOTIDE SEQUENCE [LARGE SCALE GENOMIC DNA]</scope>
    <source>
        <strain evidence="2 3">KA081020-065</strain>
    </source>
</reference>
<name>I3TS82_TISMK</name>
<evidence type="ECO:0000256" key="1">
    <source>
        <dbReference type="SAM" id="MobiDB-lite"/>
    </source>
</evidence>
<dbReference type="HOGENOM" id="CLU_2653388_0_0_5"/>
<dbReference type="EMBL" id="CP003237">
    <property type="protein sequence ID" value="AFK55620.1"/>
    <property type="molecule type" value="Genomic_DNA"/>
</dbReference>
<keyword evidence="2" id="KW-0614">Plasmid</keyword>